<keyword evidence="5 6" id="KW-0472">Membrane</keyword>
<comment type="subcellular location">
    <subcellularLocation>
        <location evidence="1">Cell membrane</location>
        <topology evidence="1">Multi-pass membrane protein</topology>
    </subcellularLocation>
</comment>
<name>A0A841E1D7_9ACTN</name>
<evidence type="ECO:0000256" key="5">
    <source>
        <dbReference type="ARBA" id="ARBA00023136"/>
    </source>
</evidence>
<reference evidence="7 8" key="1">
    <citation type="submission" date="2020-08" db="EMBL/GenBank/DDBJ databases">
        <title>Sequencing the genomes of 1000 actinobacteria strains.</title>
        <authorList>
            <person name="Klenk H.-P."/>
        </authorList>
    </citation>
    <scope>NUCLEOTIDE SEQUENCE [LARGE SCALE GENOMIC DNA]</scope>
    <source>
        <strain evidence="7 8">DSM 17294</strain>
    </source>
</reference>
<dbReference type="GO" id="GO:0005886">
    <property type="term" value="C:plasma membrane"/>
    <property type="evidence" value="ECO:0007669"/>
    <property type="project" value="UniProtKB-SubCell"/>
</dbReference>
<comment type="caution">
    <text evidence="7">The sequence shown here is derived from an EMBL/GenBank/DDBJ whole genome shotgun (WGS) entry which is preliminary data.</text>
</comment>
<dbReference type="RefSeq" id="WP_202887644.1">
    <property type="nucleotide sequence ID" value="NZ_BAAAVN010000002.1"/>
</dbReference>
<evidence type="ECO:0000313" key="8">
    <source>
        <dbReference type="Proteomes" id="UP000558997"/>
    </source>
</evidence>
<feature type="transmembrane region" description="Helical" evidence="6">
    <location>
        <begin position="198"/>
        <end position="220"/>
    </location>
</feature>
<dbReference type="AlphaFoldDB" id="A0A841E1D7"/>
<keyword evidence="2" id="KW-1003">Cell membrane</keyword>
<evidence type="ECO:0000256" key="6">
    <source>
        <dbReference type="SAM" id="Phobius"/>
    </source>
</evidence>
<organism evidence="7 8">
    <name type="scientific">Kribbella solani</name>
    <dbReference type="NCBI Taxonomy" id="236067"/>
    <lineage>
        <taxon>Bacteria</taxon>
        <taxon>Bacillati</taxon>
        <taxon>Actinomycetota</taxon>
        <taxon>Actinomycetes</taxon>
        <taxon>Propionibacteriales</taxon>
        <taxon>Kribbellaceae</taxon>
        <taxon>Kribbella</taxon>
    </lineage>
</organism>
<evidence type="ECO:0000313" key="7">
    <source>
        <dbReference type="EMBL" id="MBB5982815.1"/>
    </source>
</evidence>
<accession>A0A841E1D7</accession>
<dbReference type="Proteomes" id="UP000558997">
    <property type="component" value="Unassembled WGS sequence"/>
</dbReference>
<keyword evidence="3 6" id="KW-0812">Transmembrane</keyword>
<feature type="transmembrane region" description="Helical" evidence="6">
    <location>
        <begin position="14"/>
        <end position="38"/>
    </location>
</feature>
<sequence>MQGDLEPLTVGRALGAWTLDVPVLVGVLVVGGVYLLGVRRAVQRGGSWPVWRTAVFFVGGLGSVVVLTMSFLGAYDRVLFWPYAVQNVLLLALTPVLLAFGGPMQLIALNFPSVGSARWLRVLTFPAVSSLLGAALLPLVYFTPYYLAVLQNDVLHELLRLQLVLVGCLFFWPMLGGESLPEWCTPPVRVAIGFLDGLLDALPGILIMTSPGVLAAGYYLSVRHGWGPTPHQDQRLGGGIMLTLAEMVGLPFLAGQLVSWVRADRAEAAAVDRRLDQVVAERVAAGEREPELMRPWWETEPGQLADRFRPRRDHPDD</sequence>
<evidence type="ECO:0000256" key="2">
    <source>
        <dbReference type="ARBA" id="ARBA00022475"/>
    </source>
</evidence>
<feature type="transmembrane region" description="Helical" evidence="6">
    <location>
        <begin position="50"/>
        <end position="74"/>
    </location>
</feature>
<dbReference type="InterPro" id="IPR019108">
    <property type="entry name" value="Caa3_assmbl_CtaG-rel"/>
</dbReference>
<feature type="transmembrane region" description="Helical" evidence="6">
    <location>
        <begin position="122"/>
        <end position="147"/>
    </location>
</feature>
<feature type="transmembrane region" description="Helical" evidence="6">
    <location>
        <begin position="80"/>
        <end position="101"/>
    </location>
</feature>
<proteinExistence type="predicted"/>
<evidence type="ECO:0000256" key="1">
    <source>
        <dbReference type="ARBA" id="ARBA00004651"/>
    </source>
</evidence>
<dbReference type="Pfam" id="PF09678">
    <property type="entry name" value="Caa3_CtaG"/>
    <property type="match status" value="1"/>
</dbReference>
<evidence type="ECO:0000256" key="3">
    <source>
        <dbReference type="ARBA" id="ARBA00022692"/>
    </source>
</evidence>
<gene>
    <name evidence="7" type="ORF">HDA44_006156</name>
</gene>
<evidence type="ECO:0000256" key="4">
    <source>
        <dbReference type="ARBA" id="ARBA00022989"/>
    </source>
</evidence>
<dbReference type="EMBL" id="JACHNF010000001">
    <property type="protein sequence ID" value="MBB5982815.1"/>
    <property type="molecule type" value="Genomic_DNA"/>
</dbReference>
<feature type="transmembrane region" description="Helical" evidence="6">
    <location>
        <begin position="159"/>
        <end position="177"/>
    </location>
</feature>
<keyword evidence="8" id="KW-1185">Reference proteome</keyword>
<protein>
    <submittedName>
        <fullName evidence="7">Putative copper resistance protein D</fullName>
    </submittedName>
</protein>
<feature type="transmembrane region" description="Helical" evidence="6">
    <location>
        <begin position="240"/>
        <end position="261"/>
    </location>
</feature>
<keyword evidence="4 6" id="KW-1133">Transmembrane helix</keyword>